<name>A0A3B4BPI8_PYGNA</name>
<dbReference type="Pfam" id="PF00249">
    <property type="entry name" value="Myb_DNA-binding"/>
    <property type="match status" value="1"/>
</dbReference>
<dbReference type="CTD" id="55320"/>
<feature type="region of interest" description="Disordered" evidence="1">
    <location>
        <begin position="1092"/>
        <end position="1112"/>
    </location>
</feature>
<feature type="compositionally biased region" description="Basic and acidic residues" evidence="1">
    <location>
        <begin position="580"/>
        <end position="598"/>
    </location>
</feature>
<gene>
    <name evidence="2" type="primary">MIS18BP1</name>
</gene>
<reference evidence="2" key="2">
    <citation type="submission" date="2025-08" db="UniProtKB">
        <authorList>
            <consortium name="Ensembl"/>
        </authorList>
    </citation>
    <scope>IDENTIFICATION</scope>
</reference>
<dbReference type="InterPro" id="IPR009057">
    <property type="entry name" value="Homeodomain-like_sf"/>
</dbReference>
<feature type="compositionally biased region" description="Basic and acidic residues" evidence="1">
    <location>
        <begin position="974"/>
        <end position="983"/>
    </location>
</feature>
<feature type="region of interest" description="Disordered" evidence="1">
    <location>
        <begin position="477"/>
        <end position="508"/>
    </location>
</feature>
<dbReference type="Ensembl" id="ENSPNAT00000082054.1">
    <property type="protein sequence ID" value="ENSPNAP00000039659.1"/>
    <property type="gene ID" value="ENSPNAG00000033011.1"/>
</dbReference>
<feature type="region of interest" description="Disordered" evidence="1">
    <location>
        <begin position="832"/>
        <end position="917"/>
    </location>
</feature>
<feature type="compositionally biased region" description="Low complexity" evidence="1">
    <location>
        <begin position="644"/>
        <end position="653"/>
    </location>
</feature>
<dbReference type="GeneTree" id="ENSGT00390000007395"/>
<feature type="region of interest" description="Disordered" evidence="1">
    <location>
        <begin position="1132"/>
        <end position="1154"/>
    </location>
</feature>
<feature type="compositionally biased region" description="Basic residues" evidence="1">
    <location>
        <begin position="883"/>
        <end position="902"/>
    </location>
</feature>
<dbReference type="OMA" id="HSNCQNK"/>
<feature type="compositionally biased region" description="Basic and acidic residues" evidence="1">
    <location>
        <begin position="360"/>
        <end position="373"/>
    </location>
</feature>
<dbReference type="InterPro" id="IPR015216">
    <property type="entry name" value="SANTA"/>
</dbReference>
<evidence type="ECO:0000256" key="1">
    <source>
        <dbReference type="SAM" id="MobiDB-lite"/>
    </source>
</evidence>
<dbReference type="RefSeq" id="XP_017540223.1">
    <property type="nucleotide sequence ID" value="XM_017684734.2"/>
</dbReference>
<feature type="compositionally biased region" description="Basic residues" evidence="1">
    <location>
        <begin position="964"/>
        <end position="973"/>
    </location>
</feature>
<feature type="compositionally biased region" description="Basic and acidic residues" evidence="1">
    <location>
        <begin position="862"/>
        <end position="871"/>
    </location>
</feature>
<feature type="region of interest" description="Disordered" evidence="1">
    <location>
        <begin position="166"/>
        <end position="186"/>
    </location>
</feature>
<dbReference type="OrthoDB" id="118550at2759"/>
<evidence type="ECO:0000313" key="3">
    <source>
        <dbReference type="Proteomes" id="UP001501920"/>
    </source>
</evidence>
<feature type="region of interest" description="Disordered" evidence="1">
    <location>
        <begin position="731"/>
        <end position="806"/>
    </location>
</feature>
<dbReference type="Pfam" id="PF09133">
    <property type="entry name" value="SANTA"/>
    <property type="match status" value="1"/>
</dbReference>
<dbReference type="AlphaFoldDB" id="A0A3B4BPI8"/>
<dbReference type="Gene3D" id="1.10.10.60">
    <property type="entry name" value="Homeodomain-like"/>
    <property type="match status" value="1"/>
</dbReference>
<feature type="compositionally biased region" description="Polar residues" evidence="1">
    <location>
        <begin position="615"/>
        <end position="642"/>
    </location>
</feature>
<feature type="compositionally biased region" description="Polar residues" evidence="1">
    <location>
        <begin position="837"/>
        <end position="847"/>
    </location>
</feature>
<dbReference type="CDD" id="cd00167">
    <property type="entry name" value="SANT"/>
    <property type="match status" value="1"/>
</dbReference>
<feature type="compositionally biased region" description="Basic residues" evidence="1">
    <location>
        <begin position="604"/>
        <end position="614"/>
    </location>
</feature>
<keyword evidence="3" id="KW-1185">Reference proteome</keyword>
<feature type="region of interest" description="Disordered" evidence="1">
    <location>
        <begin position="1035"/>
        <end position="1058"/>
    </location>
</feature>
<dbReference type="SMART" id="SM00717">
    <property type="entry name" value="SANT"/>
    <property type="match status" value="1"/>
</dbReference>
<feature type="region of interest" description="Disordered" evidence="1">
    <location>
        <begin position="576"/>
        <end position="677"/>
    </location>
</feature>
<proteinExistence type="predicted"/>
<dbReference type="PROSITE" id="PS50090">
    <property type="entry name" value="MYB_LIKE"/>
    <property type="match status" value="1"/>
</dbReference>
<protein>
    <submittedName>
        <fullName evidence="2">Uncharacterized protein</fullName>
    </submittedName>
</protein>
<accession>A0A3B4BPI8</accession>
<dbReference type="InterPro" id="IPR039110">
    <property type="entry name" value="KNL2-like"/>
</dbReference>
<dbReference type="PANTHER" id="PTHR16124:SF3">
    <property type="entry name" value="MIS18-BINDING PROTEIN 1"/>
    <property type="match status" value="1"/>
</dbReference>
<dbReference type="Proteomes" id="UP001501920">
    <property type="component" value="Chromosome 10"/>
</dbReference>
<reference evidence="2 3" key="1">
    <citation type="submission" date="2020-10" db="EMBL/GenBank/DDBJ databases">
        <title>Pygocentrus nattereri (red-bellied piranha) genome, fPygNat1, primary haplotype.</title>
        <authorList>
            <person name="Myers G."/>
            <person name="Meyer A."/>
            <person name="Karagic N."/>
            <person name="Pippel M."/>
            <person name="Winkler S."/>
            <person name="Tracey A."/>
            <person name="Wood J."/>
            <person name="Formenti G."/>
            <person name="Howe K."/>
            <person name="Fedrigo O."/>
            <person name="Jarvis E.D."/>
        </authorList>
    </citation>
    <scope>NUCLEOTIDE SEQUENCE [LARGE SCALE GENOMIC DNA]</scope>
</reference>
<organism evidence="2 3">
    <name type="scientific">Pygocentrus nattereri</name>
    <name type="common">Red-bellied piranha</name>
    <dbReference type="NCBI Taxonomy" id="42514"/>
    <lineage>
        <taxon>Eukaryota</taxon>
        <taxon>Metazoa</taxon>
        <taxon>Chordata</taxon>
        <taxon>Craniata</taxon>
        <taxon>Vertebrata</taxon>
        <taxon>Euteleostomi</taxon>
        <taxon>Actinopterygii</taxon>
        <taxon>Neopterygii</taxon>
        <taxon>Teleostei</taxon>
        <taxon>Ostariophysi</taxon>
        <taxon>Characiformes</taxon>
        <taxon>Characoidei</taxon>
        <taxon>Pygocentrus</taxon>
    </lineage>
</organism>
<feature type="region of interest" description="Disordered" evidence="1">
    <location>
        <begin position="960"/>
        <end position="986"/>
    </location>
</feature>
<feature type="region of interest" description="Disordered" evidence="1">
    <location>
        <begin position="353"/>
        <end position="373"/>
    </location>
</feature>
<evidence type="ECO:0000313" key="2">
    <source>
        <dbReference type="Ensembl" id="ENSPNAP00000039659.1"/>
    </source>
</evidence>
<feature type="compositionally biased region" description="Acidic residues" evidence="1">
    <location>
        <begin position="1140"/>
        <end position="1154"/>
    </location>
</feature>
<dbReference type="GO" id="GO:0000775">
    <property type="term" value="C:chromosome, centromeric region"/>
    <property type="evidence" value="ECO:0007669"/>
    <property type="project" value="TreeGrafter"/>
</dbReference>
<reference evidence="2" key="3">
    <citation type="submission" date="2025-09" db="UniProtKB">
        <authorList>
            <consortium name="Ensembl"/>
        </authorList>
    </citation>
    <scope>IDENTIFICATION</scope>
</reference>
<dbReference type="GeneID" id="108412627"/>
<dbReference type="InterPro" id="IPR001005">
    <property type="entry name" value="SANT/Myb"/>
</dbReference>
<dbReference type="SUPFAM" id="SSF46689">
    <property type="entry name" value="Homeodomain-like"/>
    <property type="match status" value="1"/>
</dbReference>
<sequence>MIGFGHFTSKQMYHSPPEVYHGTPVRQSARTGHDHIVAPMSDITVPTGRTRPRATLVLNSTVQHAVESGPHITCDLSSINATMEEHQAASVPAPRLLTDTPAKVFARLKAKVQLQNLRERKEDEQNVQMDKNNSLHLKMQQSQVEDTVQEGQETYVLTLSPPKSQKMTWQVGDLPPTADPGINVDEDREGKEPVILLERMPAEEVFTQMKTRQKKMEMNNVRTSKDLNREPYVLLECMSSEELSAPLGQLKQLQVMNRVCKSQHVRNKGCRGVFSDMSLKDDLEDEAEVDESGTVNDGCTQVLCHASQTEPQRPKHAAGIQGGPPPQAFHRVMDDSLLQLSPRILIPRKQAAVLKSKQQNKTEEMDKGQDARNTEVEGIHLREWILKLQQNKDLVVDGVRLDNKIPWHSSCITERVSSNVVKTASGSTYVLIGKMSHYHNSSFPLWFLRKFHFGFPEMWKEYLNTFLADREGSEKSRKRINSAPCEQPKKWPSKKQISKPPKAMDSVTSFVSPTGSVRPYSAMVSRSGRLIKPPLDYWRGGRIIVDSDMNVTIHEDYATASILLTPKKNTVVIAKSQTNSKDKPGVSKASAEDAHASEEDMLAPKRRVKQRSKCQKTLQGNKTLKNGSQERSLDANSNSDHAVTQPTTQQTQPDKIYLRRGRSYSRGRNSTRSECEVAEIDSGTSAVGSVLGLHTQSSAEDGPLQGCKNGQQTRLIRKPLKRVIQSELLSAPFSDSDDGKSRTRSRVRNSAISNDAFTPPDVQKAPKAGRKGKQVLPKPSTSEAEGPGLQIQQEKIRNFEKSTRKRRVTQKFDSYILNADVDAVLSELGRRDKKKTPSMTRQRNVSGASERYTNELTSPDSTRSEQSKEVDDTQPTVPINSGKKQKASVRGKAGNKKNRQTRKRSESEEDAPGGKWSEKELQKLHEAVNSLPKHKSGYWVNVALVVGTRSAEECQEQYTAHYQTHARPRRKQKEKAPKPHEPGEETAQITAKVGTLKRKKQMWEFLDNMSKDDHDDVFAGSPMCSKQIKLPVWSTNGDEPDFSQLQNPQTPSSSISSTVKTPKCLHITPGMLGSVNRNNNDKYMYHLQKVKRQGNHGRKLSPKDTPTQSVKKTMKRCVAEDDNFVVWNMLSDKDVPSAGGDEDDEEDDYFMEDY</sequence>
<dbReference type="PANTHER" id="PTHR16124">
    <property type="entry name" value="MIS18-BINDING PROTEIN 1"/>
    <property type="match status" value="1"/>
</dbReference>